<name>A0ACB6ZBM4_THEGA</name>
<accession>A0ACB6ZBM4</accession>
<sequence>MNDPGTPPEQLVDAVRNLSPFLLNGSEMLGQEDLKITGPHPINAGGFANVWVGERNDGTTVAIKSYRYYASSSCLPIYLRMCREALTCSHLNDGNKNFVPFIGVYSTFEHPFCLVFELMDMNLREYLRNNRDVGRTELLLEISRGLRYTHSLGIAHGNLDITNILVDSDGHARVAGLGTAFVLSTTSVGDVATTASDVRAFALLAWEIFAGQVPFSNRSIVSGVYSAALNGHQLTRPSHPELSCRMWKLIVDCSKSNPAQRKPTMAEIVTFLEAESNAHKLR</sequence>
<evidence type="ECO:0000313" key="2">
    <source>
        <dbReference type="Proteomes" id="UP000886501"/>
    </source>
</evidence>
<proteinExistence type="predicted"/>
<dbReference type="Proteomes" id="UP000886501">
    <property type="component" value="Unassembled WGS sequence"/>
</dbReference>
<reference evidence="1" key="2">
    <citation type="journal article" date="2020" name="Nat. Commun.">
        <title>Large-scale genome sequencing of mycorrhizal fungi provides insights into the early evolution of symbiotic traits.</title>
        <authorList>
            <person name="Miyauchi S."/>
            <person name="Kiss E."/>
            <person name="Kuo A."/>
            <person name="Drula E."/>
            <person name="Kohler A."/>
            <person name="Sanchez-Garcia M."/>
            <person name="Morin E."/>
            <person name="Andreopoulos B."/>
            <person name="Barry K.W."/>
            <person name="Bonito G."/>
            <person name="Buee M."/>
            <person name="Carver A."/>
            <person name="Chen C."/>
            <person name="Cichocki N."/>
            <person name="Clum A."/>
            <person name="Culley D."/>
            <person name="Crous P.W."/>
            <person name="Fauchery L."/>
            <person name="Girlanda M."/>
            <person name="Hayes R.D."/>
            <person name="Keri Z."/>
            <person name="LaButti K."/>
            <person name="Lipzen A."/>
            <person name="Lombard V."/>
            <person name="Magnuson J."/>
            <person name="Maillard F."/>
            <person name="Murat C."/>
            <person name="Nolan M."/>
            <person name="Ohm R.A."/>
            <person name="Pangilinan J."/>
            <person name="Pereira M.F."/>
            <person name="Perotto S."/>
            <person name="Peter M."/>
            <person name="Pfister S."/>
            <person name="Riley R."/>
            <person name="Sitrit Y."/>
            <person name="Stielow J.B."/>
            <person name="Szollosi G."/>
            <person name="Zifcakova L."/>
            <person name="Stursova M."/>
            <person name="Spatafora J.W."/>
            <person name="Tedersoo L."/>
            <person name="Vaario L.M."/>
            <person name="Yamada A."/>
            <person name="Yan M."/>
            <person name="Wang P."/>
            <person name="Xu J."/>
            <person name="Bruns T."/>
            <person name="Baldrian P."/>
            <person name="Vilgalys R."/>
            <person name="Dunand C."/>
            <person name="Henrissat B."/>
            <person name="Grigoriev I.V."/>
            <person name="Hibbett D."/>
            <person name="Nagy L.G."/>
            <person name="Martin F.M."/>
        </authorList>
    </citation>
    <scope>NUCLEOTIDE SEQUENCE</scope>
    <source>
        <strain evidence="1">P2</strain>
    </source>
</reference>
<comment type="caution">
    <text evidence="1">The sequence shown here is derived from an EMBL/GenBank/DDBJ whole genome shotgun (WGS) entry which is preliminary data.</text>
</comment>
<dbReference type="EMBL" id="MU118045">
    <property type="protein sequence ID" value="KAF9646912.1"/>
    <property type="molecule type" value="Genomic_DNA"/>
</dbReference>
<organism evidence="1 2">
    <name type="scientific">Thelephora ganbajun</name>
    <name type="common">Ganba fungus</name>
    <dbReference type="NCBI Taxonomy" id="370292"/>
    <lineage>
        <taxon>Eukaryota</taxon>
        <taxon>Fungi</taxon>
        <taxon>Dikarya</taxon>
        <taxon>Basidiomycota</taxon>
        <taxon>Agaricomycotina</taxon>
        <taxon>Agaricomycetes</taxon>
        <taxon>Thelephorales</taxon>
        <taxon>Thelephoraceae</taxon>
        <taxon>Thelephora</taxon>
    </lineage>
</organism>
<protein>
    <submittedName>
        <fullName evidence="1">Kinase-like protein</fullName>
    </submittedName>
</protein>
<evidence type="ECO:0000313" key="1">
    <source>
        <dbReference type="EMBL" id="KAF9646912.1"/>
    </source>
</evidence>
<keyword evidence="2" id="KW-1185">Reference proteome</keyword>
<reference evidence="1" key="1">
    <citation type="submission" date="2019-10" db="EMBL/GenBank/DDBJ databases">
        <authorList>
            <consortium name="DOE Joint Genome Institute"/>
            <person name="Kuo A."/>
            <person name="Miyauchi S."/>
            <person name="Kiss E."/>
            <person name="Drula E."/>
            <person name="Kohler A."/>
            <person name="Sanchez-Garcia M."/>
            <person name="Andreopoulos B."/>
            <person name="Barry K.W."/>
            <person name="Bonito G."/>
            <person name="Buee M."/>
            <person name="Carver A."/>
            <person name="Chen C."/>
            <person name="Cichocki N."/>
            <person name="Clum A."/>
            <person name="Culley D."/>
            <person name="Crous P.W."/>
            <person name="Fauchery L."/>
            <person name="Girlanda M."/>
            <person name="Hayes R."/>
            <person name="Keri Z."/>
            <person name="Labutti K."/>
            <person name="Lipzen A."/>
            <person name="Lombard V."/>
            <person name="Magnuson J."/>
            <person name="Maillard F."/>
            <person name="Morin E."/>
            <person name="Murat C."/>
            <person name="Nolan M."/>
            <person name="Ohm R."/>
            <person name="Pangilinan J."/>
            <person name="Pereira M."/>
            <person name="Perotto S."/>
            <person name="Peter M."/>
            <person name="Riley R."/>
            <person name="Sitrit Y."/>
            <person name="Stielow B."/>
            <person name="Szollosi G."/>
            <person name="Zifcakova L."/>
            <person name="Stursova M."/>
            <person name="Spatafora J.W."/>
            <person name="Tedersoo L."/>
            <person name="Vaario L.-M."/>
            <person name="Yamada A."/>
            <person name="Yan M."/>
            <person name="Wang P."/>
            <person name="Xu J."/>
            <person name="Bruns T."/>
            <person name="Baldrian P."/>
            <person name="Vilgalys R."/>
            <person name="Henrissat B."/>
            <person name="Grigoriev I.V."/>
            <person name="Hibbett D."/>
            <person name="Nagy L.G."/>
            <person name="Martin F.M."/>
        </authorList>
    </citation>
    <scope>NUCLEOTIDE SEQUENCE</scope>
    <source>
        <strain evidence="1">P2</strain>
    </source>
</reference>
<gene>
    <name evidence="1" type="ORF">BDM02DRAFT_3188393</name>
</gene>